<evidence type="ECO:0000313" key="5">
    <source>
        <dbReference type="Proteomes" id="UP000199537"/>
    </source>
</evidence>
<dbReference type="RefSeq" id="WP_092458672.1">
    <property type="nucleotide sequence ID" value="NZ_FPCJ01000001.1"/>
</dbReference>
<dbReference type="OrthoDB" id="662756at2"/>
<dbReference type="InterPro" id="IPR003715">
    <property type="entry name" value="Poly_export_N"/>
</dbReference>
<dbReference type="EMBL" id="FPCJ01000001">
    <property type="protein sequence ID" value="SFV31403.1"/>
    <property type="molecule type" value="Genomic_DNA"/>
</dbReference>
<keyword evidence="1" id="KW-0732">Signal</keyword>
<sequence length="289" mass="32603">MWIQNFRIRMGWIMLLWSWLAIGCISQRKLMEQTVYLNKGIDTAAVSRYVLQEPVIQPGDLLQIQIISTSSATNALFNATYGEPFSTGQPMINPMNTLQQLTASQANATVSPAMGSYQVSLQTGTLQLPWLGTFDAAGKTKSELEKEIQQRAKQYLKEEPIVNIRFLNYRVTFVGDVRTPGSFVLPSERMTLLDGMGLAGGLIPGADVQHVLLIREENGQRRFYQVDLTRGDIFNQPYYYLKQNDVIYVPPTGRELASQDQLTARRFQLVQIGLTAINILVIILQHVKF</sequence>
<dbReference type="Proteomes" id="UP000199537">
    <property type="component" value="Unassembled WGS sequence"/>
</dbReference>
<feature type="domain" description="Soluble ligand binding" evidence="3">
    <location>
        <begin position="171"/>
        <end position="216"/>
    </location>
</feature>
<evidence type="ECO:0000313" key="4">
    <source>
        <dbReference type="EMBL" id="SFV31403.1"/>
    </source>
</evidence>
<dbReference type="InterPro" id="IPR019554">
    <property type="entry name" value="Soluble_ligand-bd"/>
</dbReference>
<dbReference type="PANTHER" id="PTHR33619:SF3">
    <property type="entry name" value="POLYSACCHARIDE EXPORT PROTEIN GFCE-RELATED"/>
    <property type="match status" value="1"/>
</dbReference>
<gene>
    <name evidence="4" type="ORF">SAMN05660895_1063</name>
</gene>
<dbReference type="Pfam" id="PF10531">
    <property type="entry name" value="SLBB"/>
    <property type="match status" value="1"/>
</dbReference>
<protein>
    <submittedName>
        <fullName evidence="4">Polysaccharide export outer membrane protein</fullName>
    </submittedName>
</protein>
<dbReference type="PANTHER" id="PTHR33619">
    <property type="entry name" value="POLYSACCHARIDE EXPORT PROTEIN GFCE-RELATED"/>
    <property type="match status" value="1"/>
</dbReference>
<keyword evidence="5" id="KW-1185">Reference proteome</keyword>
<dbReference type="Gene3D" id="3.10.560.10">
    <property type="entry name" value="Outer membrane lipoprotein wza domain like"/>
    <property type="match status" value="1"/>
</dbReference>
<evidence type="ECO:0000259" key="3">
    <source>
        <dbReference type="Pfam" id="PF10531"/>
    </source>
</evidence>
<reference evidence="5" key="1">
    <citation type="submission" date="2016-10" db="EMBL/GenBank/DDBJ databases">
        <authorList>
            <person name="Varghese N."/>
            <person name="Submissions S."/>
        </authorList>
    </citation>
    <scope>NUCLEOTIDE SEQUENCE [LARGE SCALE GENOMIC DNA]</scope>
    <source>
        <strain evidence="5">DSM 14807</strain>
    </source>
</reference>
<name>A0A1I7N9Z8_9BACT</name>
<dbReference type="AlphaFoldDB" id="A0A1I7N9Z8"/>
<proteinExistence type="predicted"/>
<dbReference type="PROSITE" id="PS51257">
    <property type="entry name" value="PROKAR_LIPOPROTEIN"/>
    <property type="match status" value="1"/>
</dbReference>
<feature type="domain" description="Polysaccharide export protein N-terminal" evidence="2">
    <location>
        <begin position="52"/>
        <end position="165"/>
    </location>
</feature>
<dbReference type="GO" id="GO:0015159">
    <property type="term" value="F:polysaccharide transmembrane transporter activity"/>
    <property type="evidence" value="ECO:0007669"/>
    <property type="project" value="InterPro"/>
</dbReference>
<accession>A0A1I7N9Z8</accession>
<dbReference type="Pfam" id="PF02563">
    <property type="entry name" value="Poly_export"/>
    <property type="match status" value="1"/>
</dbReference>
<dbReference type="STRING" id="1393122.SAMN05660895_1063"/>
<evidence type="ECO:0000256" key="1">
    <source>
        <dbReference type="ARBA" id="ARBA00022729"/>
    </source>
</evidence>
<dbReference type="Gene3D" id="3.30.1950.10">
    <property type="entry name" value="wza like domain"/>
    <property type="match status" value="1"/>
</dbReference>
<organism evidence="4 5">
    <name type="scientific">Thermoflavifilum thermophilum</name>
    <dbReference type="NCBI Taxonomy" id="1393122"/>
    <lineage>
        <taxon>Bacteria</taxon>
        <taxon>Pseudomonadati</taxon>
        <taxon>Bacteroidota</taxon>
        <taxon>Chitinophagia</taxon>
        <taxon>Chitinophagales</taxon>
        <taxon>Chitinophagaceae</taxon>
        <taxon>Thermoflavifilum</taxon>
    </lineage>
</organism>
<evidence type="ECO:0000259" key="2">
    <source>
        <dbReference type="Pfam" id="PF02563"/>
    </source>
</evidence>
<dbReference type="InterPro" id="IPR049712">
    <property type="entry name" value="Poly_export"/>
</dbReference>